<gene>
    <name evidence="7" type="ORF">CLV99_3439</name>
</gene>
<comment type="caution">
    <text evidence="7">The sequence shown here is derived from an EMBL/GenBank/DDBJ whole genome shotgun (WGS) entry which is preliminary data.</text>
</comment>
<evidence type="ECO:0000256" key="2">
    <source>
        <dbReference type="ARBA" id="ARBA00023110"/>
    </source>
</evidence>
<dbReference type="PROSITE" id="PS50059">
    <property type="entry name" value="FKBP_PPIASE"/>
    <property type="match status" value="1"/>
</dbReference>
<evidence type="ECO:0000256" key="4">
    <source>
        <dbReference type="RuleBase" id="RU003915"/>
    </source>
</evidence>
<feature type="chain" id="PRO_5020674887" description="Peptidyl-prolyl cis-trans isomerase" evidence="5">
    <location>
        <begin position="24"/>
        <end position="206"/>
    </location>
</feature>
<dbReference type="AlphaFoldDB" id="A0A4R6W999"/>
<comment type="similarity">
    <text evidence="4">Belongs to the FKBP-type PPIase family.</text>
</comment>
<name>A0A4R6W999_9SPHI</name>
<comment type="catalytic activity">
    <reaction evidence="1 3 4">
        <text>[protein]-peptidylproline (omega=180) = [protein]-peptidylproline (omega=0)</text>
        <dbReference type="Rhea" id="RHEA:16237"/>
        <dbReference type="Rhea" id="RHEA-COMP:10747"/>
        <dbReference type="Rhea" id="RHEA-COMP:10748"/>
        <dbReference type="ChEBI" id="CHEBI:83833"/>
        <dbReference type="ChEBI" id="CHEBI:83834"/>
        <dbReference type="EC" id="5.2.1.8"/>
    </reaction>
</comment>
<organism evidence="7 8">
    <name type="scientific">Sphingobacterium yanglingense</name>
    <dbReference type="NCBI Taxonomy" id="1437280"/>
    <lineage>
        <taxon>Bacteria</taxon>
        <taxon>Pseudomonadati</taxon>
        <taxon>Bacteroidota</taxon>
        <taxon>Sphingobacteriia</taxon>
        <taxon>Sphingobacteriales</taxon>
        <taxon>Sphingobacteriaceae</taxon>
        <taxon>Sphingobacterium</taxon>
    </lineage>
</organism>
<sequence>MKKALAYISFMISLLVLVSSCNKNQETFDPVAQLEVEKPIIEAYVKKNYPNAVQHETTGIWYEVMESPEEANYKYPLKDTLNQKWIWTEGTINYKGKLISNGTIFDQTKDPAVGTELPLYMSLTSGQGSVITAWLMAFYPKKVTVESKEINLGMIFEKGAQEGAKFRIITPSYYAYGNRAAGSIPANSPLEFEIEVLKLRDFNPPK</sequence>
<dbReference type="SUPFAM" id="SSF54534">
    <property type="entry name" value="FKBP-like"/>
    <property type="match status" value="1"/>
</dbReference>
<proteinExistence type="inferred from homology"/>
<evidence type="ECO:0000313" key="8">
    <source>
        <dbReference type="Proteomes" id="UP000295292"/>
    </source>
</evidence>
<feature type="domain" description="PPIase FKBP-type" evidence="6">
    <location>
        <begin position="87"/>
        <end position="200"/>
    </location>
</feature>
<dbReference type="PROSITE" id="PS51257">
    <property type="entry name" value="PROKAR_LIPOPROTEIN"/>
    <property type="match status" value="1"/>
</dbReference>
<dbReference type="Proteomes" id="UP000295292">
    <property type="component" value="Unassembled WGS sequence"/>
</dbReference>
<keyword evidence="2 3" id="KW-0697">Rotamase</keyword>
<evidence type="ECO:0000256" key="3">
    <source>
        <dbReference type="PROSITE-ProRule" id="PRU00277"/>
    </source>
</evidence>
<keyword evidence="3 4" id="KW-0413">Isomerase</keyword>
<protein>
    <recommendedName>
        <fullName evidence="4">Peptidyl-prolyl cis-trans isomerase</fullName>
        <ecNumber evidence="4">5.2.1.8</ecNumber>
    </recommendedName>
</protein>
<dbReference type="EMBL" id="SNYV01000016">
    <property type="protein sequence ID" value="TDQ75745.1"/>
    <property type="molecule type" value="Genomic_DNA"/>
</dbReference>
<evidence type="ECO:0000256" key="1">
    <source>
        <dbReference type="ARBA" id="ARBA00000971"/>
    </source>
</evidence>
<dbReference type="InterPro" id="IPR001179">
    <property type="entry name" value="PPIase_FKBP_dom"/>
</dbReference>
<dbReference type="OrthoDB" id="669809at2"/>
<evidence type="ECO:0000313" key="7">
    <source>
        <dbReference type="EMBL" id="TDQ75745.1"/>
    </source>
</evidence>
<dbReference type="Pfam" id="PF00254">
    <property type="entry name" value="FKBP_C"/>
    <property type="match status" value="1"/>
</dbReference>
<dbReference type="Gene3D" id="3.10.50.40">
    <property type="match status" value="1"/>
</dbReference>
<feature type="signal peptide" evidence="5">
    <location>
        <begin position="1"/>
        <end position="23"/>
    </location>
</feature>
<evidence type="ECO:0000256" key="5">
    <source>
        <dbReference type="SAM" id="SignalP"/>
    </source>
</evidence>
<dbReference type="GO" id="GO:0003755">
    <property type="term" value="F:peptidyl-prolyl cis-trans isomerase activity"/>
    <property type="evidence" value="ECO:0007669"/>
    <property type="project" value="UniProtKB-UniRule"/>
</dbReference>
<dbReference type="EC" id="5.2.1.8" evidence="4"/>
<dbReference type="InterPro" id="IPR046357">
    <property type="entry name" value="PPIase_dom_sf"/>
</dbReference>
<accession>A0A4R6W999</accession>
<dbReference type="RefSeq" id="WP_133585651.1">
    <property type="nucleotide sequence ID" value="NZ_SNYV01000016.1"/>
</dbReference>
<reference evidence="7 8" key="1">
    <citation type="submission" date="2019-03" db="EMBL/GenBank/DDBJ databases">
        <title>Genomic Encyclopedia of Archaeal and Bacterial Type Strains, Phase II (KMG-II): from individual species to whole genera.</title>
        <authorList>
            <person name="Goeker M."/>
        </authorList>
    </citation>
    <scope>NUCLEOTIDE SEQUENCE [LARGE SCALE GENOMIC DNA]</scope>
    <source>
        <strain evidence="7 8">DSM 28353</strain>
    </source>
</reference>
<keyword evidence="8" id="KW-1185">Reference proteome</keyword>
<evidence type="ECO:0000259" key="6">
    <source>
        <dbReference type="PROSITE" id="PS50059"/>
    </source>
</evidence>
<keyword evidence="5" id="KW-0732">Signal</keyword>